<name>A0A833R8B4_9POAL</name>
<sequence>MDSIPSQGYDNLTMSVQEDYNIEIIHLPEIDGALLMQLLDDVPFTDECENERLDFVIRSLEAEIGSDSGLMVVGDDESMTGPNDMDSDDGGLECIDFDRTMMYDASDDGAWKEMGMEAVGSTGREWYAMGEDELEFGEQIECYNYSSAYNYVGDNSACIEQVYSPLWQ</sequence>
<dbReference type="PANTHER" id="PTHR37611:SF4">
    <property type="entry name" value="OS06G0538400 PROTEIN"/>
    <property type="match status" value="1"/>
</dbReference>
<evidence type="ECO:0000313" key="1">
    <source>
        <dbReference type="EMBL" id="KAF3333292.1"/>
    </source>
</evidence>
<dbReference type="Proteomes" id="UP000623129">
    <property type="component" value="Unassembled WGS sequence"/>
</dbReference>
<accession>A0A833R8B4</accession>
<protein>
    <submittedName>
        <fullName evidence="1">Uncharacterized protein</fullName>
    </submittedName>
</protein>
<dbReference type="PANTHER" id="PTHR37611">
    <property type="entry name" value="VIRUS-SPECIFIC-SIGNALING-PATHWAY REGULATED PROTEIN-RELATED"/>
    <property type="match status" value="1"/>
</dbReference>
<comment type="caution">
    <text evidence="1">The sequence shown here is derived from an EMBL/GenBank/DDBJ whole genome shotgun (WGS) entry which is preliminary data.</text>
</comment>
<reference evidence="1" key="1">
    <citation type="submission" date="2020-01" db="EMBL/GenBank/DDBJ databases">
        <title>Genome sequence of Kobresia littledalei, the first chromosome-level genome in the family Cyperaceae.</title>
        <authorList>
            <person name="Qu G."/>
        </authorList>
    </citation>
    <scope>NUCLEOTIDE SEQUENCE</scope>
    <source>
        <strain evidence="1">C.B.Clarke</strain>
        <tissue evidence="1">Leaf</tissue>
    </source>
</reference>
<dbReference type="AlphaFoldDB" id="A0A833R8B4"/>
<organism evidence="1 2">
    <name type="scientific">Carex littledalei</name>
    <dbReference type="NCBI Taxonomy" id="544730"/>
    <lineage>
        <taxon>Eukaryota</taxon>
        <taxon>Viridiplantae</taxon>
        <taxon>Streptophyta</taxon>
        <taxon>Embryophyta</taxon>
        <taxon>Tracheophyta</taxon>
        <taxon>Spermatophyta</taxon>
        <taxon>Magnoliopsida</taxon>
        <taxon>Liliopsida</taxon>
        <taxon>Poales</taxon>
        <taxon>Cyperaceae</taxon>
        <taxon>Cyperoideae</taxon>
        <taxon>Cariceae</taxon>
        <taxon>Carex</taxon>
        <taxon>Carex subgen. Euthyceras</taxon>
    </lineage>
</organism>
<evidence type="ECO:0000313" key="2">
    <source>
        <dbReference type="Proteomes" id="UP000623129"/>
    </source>
</evidence>
<keyword evidence="2" id="KW-1185">Reference proteome</keyword>
<gene>
    <name evidence="1" type="ORF">FCM35_KLT00983</name>
</gene>
<proteinExistence type="predicted"/>
<dbReference type="EMBL" id="SWLB01000010">
    <property type="protein sequence ID" value="KAF3333292.1"/>
    <property type="molecule type" value="Genomic_DNA"/>
</dbReference>
<dbReference type="OrthoDB" id="691231at2759"/>